<evidence type="ECO:0000259" key="3">
    <source>
        <dbReference type="PROSITE" id="PS50821"/>
    </source>
</evidence>
<dbReference type="SUPFAM" id="SSF101690">
    <property type="entry name" value="PAZ domain"/>
    <property type="match status" value="1"/>
</dbReference>
<sequence length="547" mass="62194">MPHMQMRDLKENYVVSKETLKGSMNQKKSSPQMMIKSGDRFEDGKKVLGRRNGRRRGRGYKVDRLQDGKLEPNMGSTPCKSLMFHTRPGYGQLGTKCIVKANHFLAEIPGSDLSHYSVEINPEVASRKLDKAIMTELVKLYRNSDLGTKLPVYDGRKNLYTAGSLPFTSKVFNVILADEDEETGNVRKRDFEVTIKFVAVASMAQLRNLLSGKQVDTPQGALNIIDTVLRELAAQRYLSVGRFLYSPTIRKPQALGGGVESWRGFYQSIRPTQMGLSLNIDMSTIAFIEPLPVVDFVAQILGKDVYSRPMSDADRVKVKKALRGVKVEVTHRGNVRRKYRVSGLTTQPTRELIFPLDEHMNMKSVVEYFQEMYGYTIRYAHLPCLQVGNEKKVNYLPMEACKIVEGQRYTKGLNEKQITSLLKVSCQRPHEQELDILQTVQQNDYDHDPYAKEFGINISSKLASIEARVLPAPWLKYSDTGKEKEYLPQVGQWNMMNKEFDRDPVIPIYSARPDQVKKALKYVYHAAANKLEGKELELLIAILPDNN</sequence>
<comment type="similarity">
    <text evidence="1">Belongs to the argonaute family. Ago subfamily.</text>
</comment>
<dbReference type="Pfam" id="PF16486">
    <property type="entry name" value="ArgoN"/>
    <property type="match status" value="1"/>
</dbReference>
<dbReference type="Gene3D" id="3.40.50.2300">
    <property type="match status" value="1"/>
</dbReference>
<dbReference type="GO" id="GO:0003723">
    <property type="term" value="F:RNA binding"/>
    <property type="evidence" value="ECO:0007669"/>
    <property type="project" value="InterPro"/>
</dbReference>
<comment type="caution">
    <text evidence="4">The sequence shown here is derived from an EMBL/GenBank/DDBJ whole genome shotgun (WGS) entry which is preliminary data.</text>
</comment>
<proteinExistence type="inferred from homology"/>
<accession>A0A7J8PXH5</accession>
<dbReference type="Pfam" id="PF08699">
    <property type="entry name" value="ArgoL1"/>
    <property type="match status" value="1"/>
</dbReference>
<dbReference type="InterPro" id="IPR032472">
    <property type="entry name" value="ArgoL2"/>
</dbReference>
<dbReference type="InterPro" id="IPR003100">
    <property type="entry name" value="PAZ_dom"/>
</dbReference>
<organism evidence="4 5">
    <name type="scientific">Gossypium raimondii</name>
    <name type="common">Peruvian cotton</name>
    <name type="synonym">Gossypium klotzschianum subsp. raimondii</name>
    <dbReference type="NCBI Taxonomy" id="29730"/>
    <lineage>
        <taxon>Eukaryota</taxon>
        <taxon>Viridiplantae</taxon>
        <taxon>Streptophyta</taxon>
        <taxon>Embryophyta</taxon>
        <taxon>Tracheophyta</taxon>
        <taxon>Spermatophyta</taxon>
        <taxon>Magnoliopsida</taxon>
        <taxon>eudicotyledons</taxon>
        <taxon>Gunneridae</taxon>
        <taxon>Pentapetalae</taxon>
        <taxon>rosids</taxon>
        <taxon>malvids</taxon>
        <taxon>Malvales</taxon>
        <taxon>Malvaceae</taxon>
        <taxon>Malvoideae</taxon>
        <taxon>Gossypium</taxon>
    </lineage>
</organism>
<dbReference type="InterPro" id="IPR014811">
    <property type="entry name" value="ArgoL1"/>
</dbReference>
<dbReference type="GO" id="GO:0031047">
    <property type="term" value="P:regulatory ncRNA-mediated gene silencing"/>
    <property type="evidence" value="ECO:0007669"/>
    <property type="project" value="UniProtKB-KW"/>
</dbReference>
<dbReference type="SMART" id="SM00949">
    <property type="entry name" value="PAZ"/>
    <property type="match status" value="1"/>
</dbReference>
<evidence type="ECO:0000256" key="1">
    <source>
        <dbReference type="ARBA" id="ARBA00008201"/>
    </source>
</evidence>
<feature type="domain" description="PAZ" evidence="3">
    <location>
        <begin position="292"/>
        <end position="405"/>
    </location>
</feature>
<dbReference type="CDD" id="cd02846">
    <property type="entry name" value="PAZ_argonaute_like"/>
    <property type="match status" value="1"/>
</dbReference>
<reference evidence="4 5" key="1">
    <citation type="journal article" date="2019" name="Genome Biol. Evol.">
        <title>Insights into the evolution of the New World diploid cottons (Gossypium, subgenus Houzingenia) based on genome sequencing.</title>
        <authorList>
            <person name="Grover C.E."/>
            <person name="Arick M.A. 2nd"/>
            <person name="Thrash A."/>
            <person name="Conover J.L."/>
            <person name="Sanders W.S."/>
            <person name="Peterson D.G."/>
            <person name="Frelichowski J.E."/>
            <person name="Scheffler J.A."/>
            <person name="Scheffler B.E."/>
            <person name="Wendel J.F."/>
        </authorList>
    </citation>
    <scope>NUCLEOTIDE SEQUENCE [LARGE SCALE GENOMIC DNA]</scope>
    <source>
        <strain evidence="4">8</strain>
        <tissue evidence="4">Leaf</tissue>
    </source>
</reference>
<dbReference type="InterPro" id="IPR036085">
    <property type="entry name" value="PAZ_dom_sf"/>
</dbReference>
<evidence type="ECO:0000256" key="2">
    <source>
        <dbReference type="ARBA" id="ARBA00023158"/>
    </source>
</evidence>
<evidence type="ECO:0000313" key="4">
    <source>
        <dbReference type="EMBL" id="MBA0593989.1"/>
    </source>
</evidence>
<dbReference type="Pfam" id="PF16488">
    <property type="entry name" value="ArgoL2"/>
    <property type="match status" value="1"/>
</dbReference>
<evidence type="ECO:0000313" key="5">
    <source>
        <dbReference type="Proteomes" id="UP000593578"/>
    </source>
</evidence>
<dbReference type="AlphaFoldDB" id="A0A7J8PXH5"/>
<dbReference type="SMART" id="SM01163">
    <property type="entry name" value="DUF1785"/>
    <property type="match status" value="1"/>
</dbReference>
<keyword evidence="2" id="KW-0943">RNA-mediated gene silencing</keyword>
<dbReference type="Gene3D" id="2.170.260.10">
    <property type="entry name" value="paz domain"/>
    <property type="match status" value="1"/>
</dbReference>
<dbReference type="FunFam" id="2.170.260.10:FF:000001">
    <property type="entry name" value="Protein argonaute-2"/>
    <property type="match status" value="1"/>
</dbReference>
<dbReference type="Pfam" id="PF02170">
    <property type="entry name" value="PAZ"/>
    <property type="match status" value="1"/>
</dbReference>
<name>A0A7J8PXH5_GOSRA</name>
<dbReference type="PANTHER" id="PTHR22891">
    <property type="entry name" value="EUKARYOTIC TRANSLATION INITIATION FACTOR 2C"/>
    <property type="match status" value="1"/>
</dbReference>
<gene>
    <name evidence="4" type="ORF">Gorai_010912</name>
</gene>
<feature type="non-terminal residue" evidence="4">
    <location>
        <position position="1"/>
    </location>
</feature>
<protein>
    <recommendedName>
        <fullName evidence="3">PAZ domain-containing protein</fullName>
    </recommendedName>
</protein>
<dbReference type="EMBL" id="JABEZZ010000009">
    <property type="protein sequence ID" value="MBA0593989.1"/>
    <property type="molecule type" value="Genomic_DNA"/>
</dbReference>
<dbReference type="InterPro" id="IPR032474">
    <property type="entry name" value="Argonaute_N"/>
</dbReference>
<dbReference type="Proteomes" id="UP000593578">
    <property type="component" value="Unassembled WGS sequence"/>
</dbReference>
<dbReference type="PROSITE" id="PS50821">
    <property type="entry name" value="PAZ"/>
    <property type="match status" value="1"/>
</dbReference>